<accession>A0A6I3Q9N3</accession>
<dbReference type="RefSeq" id="WP_155201546.1">
    <property type="nucleotide sequence ID" value="NZ_CAQJQL010000064.1"/>
</dbReference>
<protein>
    <submittedName>
        <fullName evidence="1">Uncharacterized protein</fullName>
    </submittedName>
</protein>
<proteinExistence type="predicted"/>
<evidence type="ECO:0000313" key="2">
    <source>
        <dbReference type="Proteomes" id="UP000449193"/>
    </source>
</evidence>
<dbReference type="AlphaFoldDB" id="A0A6I3Q9N3"/>
<dbReference type="EMBL" id="WMZR01000016">
    <property type="protein sequence ID" value="MTS52296.1"/>
    <property type="molecule type" value="Genomic_DNA"/>
</dbReference>
<gene>
    <name evidence="1" type="ORF">GMD52_12190</name>
</gene>
<comment type="caution">
    <text evidence="1">The sequence shown here is derived from an EMBL/GenBank/DDBJ whole genome shotgun (WGS) entry which is preliminary data.</text>
</comment>
<reference evidence="1 2" key="1">
    <citation type="journal article" date="2019" name="Nat. Med.">
        <title>A library of human gut bacterial isolates paired with longitudinal multiomics data enables mechanistic microbiome research.</title>
        <authorList>
            <person name="Poyet M."/>
            <person name="Groussin M."/>
            <person name="Gibbons S.M."/>
            <person name="Avila-Pacheco J."/>
            <person name="Jiang X."/>
            <person name="Kearney S.M."/>
            <person name="Perrotta A.R."/>
            <person name="Berdy B."/>
            <person name="Zhao S."/>
            <person name="Lieberman T.D."/>
            <person name="Swanson P.K."/>
            <person name="Smith M."/>
            <person name="Roesemann S."/>
            <person name="Alexander J.E."/>
            <person name="Rich S.A."/>
            <person name="Livny J."/>
            <person name="Vlamakis H."/>
            <person name="Clish C."/>
            <person name="Bullock K."/>
            <person name="Deik A."/>
            <person name="Scott J."/>
            <person name="Pierce K.A."/>
            <person name="Xavier R.J."/>
            <person name="Alm E.J."/>
        </authorList>
    </citation>
    <scope>NUCLEOTIDE SEQUENCE [LARGE SCALE GENOMIC DNA]</scope>
    <source>
        <strain evidence="1 2">BIOML-A7</strain>
    </source>
</reference>
<sequence>MAAGRFIIIAKDEYGIPYNFMVLAYTEETAREVFAEANTGKIIEYCYPMPSNITYSTVKQITPDVFEVR</sequence>
<name>A0A6I3Q9N3_9FIRM</name>
<organism evidence="1 2">
    <name type="scientific">Ruthenibacterium lactatiformans</name>
    <dbReference type="NCBI Taxonomy" id="1550024"/>
    <lineage>
        <taxon>Bacteria</taxon>
        <taxon>Bacillati</taxon>
        <taxon>Bacillota</taxon>
        <taxon>Clostridia</taxon>
        <taxon>Eubacteriales</taxon>
        <taxon>Oscillospiraceae</taxon>
        <taxon>Ruthenibacterium</taxon>
    </lineage>
</organism>
<dbReference type="Proteomes" id="UP000449193">
    <property type="component" value="Unassembled WGS sequence"/>
</dbReference>
<evidence type="ECO:0000313" key="1">
    <source>
        <dbReference type="EMBL" id="MTS52296.1"/>
    </source>
</evidence>